<keyword evidence="2" id="KW-1185">Reference proteome</keyword>
<dbReference type="Proteomes" id="UP000528964">
    <property type="component" value="Unassembled WGS sequence"/>
</dbReference>
<evidence type="ECO:0000313" key="1">
    <source>
        <dbReference type="EMBL" id="MBB3972925.1"/>
    </source>
</evidence>
<dbReference type="EMBL" id="JACIDR010000002">
    <property type="protein sequence ID" value="MBB3972925.1"/>
    <property type="molecule type" value="Genomic_DNA"/>
</dbReference>
<protein>
    <submittedName>
        <fullName evidence="1">Uncharacterized protein</fullName>
    </submittedName>
</protein>
<accession>A0A7W6CXI6</accession>
<dbReference type="AlphaFoldDB" id="A0A7W6CXI6"/>
<organism evidence="1 2">
    <name type="scientific">Hansschlegelia beijingensis</name>
    <dbReference type="NCBI Taxonomy" id="1133344"/>
    <lineage>
        <taxon>Bacteria</taxon>
        <taxon>Pseudomonadati</taxon>
        <taxon>Pseudomonadota</taxon>
        <taxon>Alphaproteobacteria</taxon>
        <taxon>Hyphomicrobiales</taxon>
        <taxon>Methylopilaceae</taxon>
        <taxon>Hansschlegelia</taxon>
    </lineage>
</organism>
<gene>
    <name evidence="1" type="ORF">GGR24_001582</name>
</gene>
<comment type="caution">
    <text evidence="1">The sequence shown here is derived from an EMBL/GenBank/DDBJ whole genome shotgun (WGS) entry which is preliminary data.</text>
</comment>
<sequence length="65" mass="6580">MIAAPPNAAGPVVATELPMQGAFWASTADGKSATAAAASQPELRDSLVDAMLNLSDIKPQRGDEG</sequence>
<name>A0A7W6CXI6_9HYPH</name>
<proteinExistence type="predicted"/>
<reference evidence="1 2" key="1">
    <citation type="submission" date="2020-08" db="EMBL/GenBank/DDBJ databases">
        <title>Genomic Encyclopedia of Type Strains, Phase IV (KMG-IV): sequencing the most valuable type-strain genomes for metagenomic binning, comparative biology and taxonomic classification.</title>
        <authorList>
            <person name="Goeker M."/>
        </authorList>
    </citation>
    <scope>NUCLEOTIDE SEQUENCE [LARGE SCALE GENOMIC DNA]</scope>
    <source>
        <strain evidence="1 2">DSM 25481</strain>
    </source>
</reference>
<dbReference type="RefSeq" id="WP_407105658.1">
    <property type="nucleotide sequence ID" value="NZ_JBJKEX010000211.1"/>
</dbReference>
<evidence type="ECO:0000313" key="2">
    <source>
        <dbReference type="Proteomes" id="UP000528964"/>
    </source>
</evidence>